<accession>A0A552PKT9</accession>
<reference evidence="1 2" key="1">
    <citation type="submission" date="2019-01" db="EMBL/GenBank/DDBJ databases">
        <title>Coherence of Microcystis species and biogeography revealed through population genomics.</title>
        <authorList>
            <person name="Perez-Carrascal O.M."/>
            <person name="Terrat Y."/>
            <person name="Giani A."/>
            <person name="Fortin N."/>
            <person name="Tromas N."/>
            <person name="Shapiro B.J."/>
        </authorList>
    </citation>
    <scope>NUCLEOTIDE SEQUENCE [LARGE SCALE GENOMIC DNA]</scope>
    <source>
        <strain evidence="1">Mp_MB_F_20051200_S9</strain>
    </source>
</reference>
<organism evidence="1 2">
    <name type="scientific">Microcystis panniformis Mp_MB_F_20051200_S9</name>
    <dbReference type="NCBI Taxonomy" id="2486223"/>
    <lineage>
        <taxon>Bacteria</taxon>
        <taxon>Bacillati</taxon>
        <taxon>Cyanobacteriota</taxon>
        <taxon>Cyanophyceae</taxon>
        <taxon>Oscillatoriophycideae</taxon>
        <taxon>Chroococcales</taxon>
        <taxon>Microcystaceae</taxon>
        <taxon>Microcystis</taxon>
    </lineage>
</organism>
<gene>
    <name evidence="1" type="ORF">EWV53_20610</name>
</gene>
<proteinExistence type="predicted"/>
<dbReference type="AlphaFoldDB" id="A0A552PKT9"/>
<evidence type="ECO:0000313" key="1">
    <source>
        <dbReference type="EMBL" id="TRV57577.1"/>
    </source>
</evidence>
<dbReference type="EMBL" id="SFAC01000244">
    <property type="protein sequence ID" value="TRV57577.1"/>
    <property type="molecule type" value="Genomic_DNA"/>
</dbReference>
<name>A0A552PKT9_9CHRO</name>
<dbReference type="Proteomes" id="UP000317165">
    <property type="component" value="Unassembled WGS sequence"/>
</dbReference>
<sequence>MLLNSQHKIGIFLSCLATTTALNMPIASANPLDFRLHNHTRYTIVRIQVSDSRNTNWGPNLIQGNPLRPGEDTNINFNGPVNWCLFDIKAVFSDGDYGEKYEVNLCQITDFYFNP</sequence>
<comment type="caution">
    <text evidence="1">The sequence shown here is derived from an EMBL/GenBank/DDBJ whole genome shotgun (WGS) entry which is preliminary data.</text>
</comment>
<protein>
    <submittedName>
        <fullName evidence="1">Uncharacterized protein</fullName>
    </submittedName>
</protein>
<evidence type="ECO:0000313" key="2">
    <source>
        <dbReference type="Proteomes" id="UP000317165"/>
    </source>
</evidence>